<sequence>MITKINKLKKFGIYKDFSWNGLDDFKQKNLIYGWNYSGKTTLSKLFQTIEFRDKNKHFSGSEFDITTKKDNTELNHTQSDLENFPYDIKVFNSDYIKRIFTFDLPNSNIQPISFYLGDPSGELDNKIKILNKKIIQLENIRDNRYQKIVDEFSDYNKKNGKFTIKAKEIRENYLDNKLDQNNLNKAKIQQITDKVKSDLSKYILSDIEKEKTKEKAITENTFELQKENFSFIEKLETLANKVKSILEDSAPKSIPLPELDENKILFNWVQAGIKLHENETDCKFCTNPLPKNRINDLNLYYSEKLQEIQNKIESVQKELKAENDKLNIQFPDKKNLENSYQNDYENSISAYTKTVNQYKAQLIILEKDLKRKASNYFNNIPTTEIEIITLKKEFDNIESSIKAHNDWLNQFDENKAKSISEILNHYIAEYLQTENYNLKESNKIKSAQIISNINSIISSNNDDKLVLETQLKSSVKGQEELNDILEILLHRNDIRIEIKEDKFTLERSGHLASNLSEGEKSAIAFAYFLTELKSLRDDEPPKLYKTIVFIDDPISSLDSNHIFQVRLLIHNFFKIKDFAQLFISTHNFEFFSVMLDTKLMGRINKDTVEKNRPLYFIKRNDNNNSVIKKLPKAFSSYKSEYVGLFHIIKEFNDLEDKENFTNLLILPNAVRRFLELYTIMKYPSVNEVDNRVKQIFNPDDKPLYNTKLLHWFSHQNQFEKVQQHDDKILQIEDAISELLEYIETKDNLHWKGLNGE</sequence>
<dbReference type="EMBL" id="JAUFQH010000029">
    <property type="protein sequence ID" value="MDN3621394.1"/>
    <property type="molecule type" value="Genomic_DNA"/>
</dbReference>
<feature type="coiled-coil region" evidence="1">
    <location>
        <begin position="298"/>
        <end position="329"/>
    </location>
</feature>
<gene>
    <name evidence="3" type="ORF">QWY81_18160</name>
</gene>
<dbReference type="InterPro" id="IPR026866">
    <property type="entry name" value="CR006_AAA"/>
</dbReference>
<dbReference type="RefSeq" id="WP_261972768.1">
    <property type="nucleotide sequence ID" value="NZ_CP103460.1"/>
</dbReference>
<dbReference type="SUPFAM" id="SSF52540">
    <property type="entry name" value="P-loop containing nucleoside triphosphate hydrolases"/>
    <property type="match status" value="1"/>
</dbReference>
<accession>A0AAJ1QZT8</accession>
<comment type="caution">
    <text evidence="3">The sequence shown here is derived from an EMBL/GenBank/DDBJ whole genome shotgun (WGS) entry which is preliminary data.</text>
</comment>
<dbReference type="Proteomes" id="UP001228636">
    <property type="component" value="Unassembled WGS sequence"/>
</dbReference>
<protein>
    <submittedName>
        <fullName evidence="3">AAA family ATPase</fullName>
    </submittedName>
</protein>
<reference evidence="3 4" key="1">
    <citation type="journal article" date="2014" name="Int. J. Syst. Evol. Microbiol.">
        <title>Complete genome sequence of Corynebacterium casei LMG S-19264T (=DSM 44701T), isolated from a smear-ripened cheese.</title>
        <authorList>
            <consortium name="US DOE Joint Genome Institute (JGI-PGF)"/>
            <person name="Walter F."/>
            <person name="Albersmeier A."/>
            <person name="Kalinowski J."/>
            <person name="Ruckert C."/>
        </authorList>
    </citation>
    <scope>NUCLEOTIDE SEQUENCE [LARGE SCALE GENOMIC DNA]</scope>
    <source>
        <strain evidence="3 4">CECT 8670</strain>
    </source>
</reference>
<dbReference type="AlphaFoldDB" id="A0AAJ1QZT8"/>
<name>A0AAJ1QZT8_9FLAO</name>
<dbReference type="Gene3D" id="3.40.50.300">
    <property type="entry name" value="P-loop containing nucleotide triphosphate hydrolases"/>
    <property type="match status" value="1"/>
</dbReference>
<evidence type="ECO:0000313" key="4">
    <source>
        <dbReference type="Proteomes" id="UP001228636"/>
    </source>
</evidence>
<keyword evidence="1" id="KW-0175">Coiled coil</keyword>
<evidence type="ECO:0000313" key="3">
    <source>
        <dbReference type="EMBL" id="MDN3621394.1"/>
    </source>
</evidence>
<dbReference type="InterPro" id="IPR027417">
    <property type="entry name" value="P-loop_NTPase"/>
</dbReference>
<evidence type="ECO:0000256" key="1">
    <source>
        <dbReference type="SAM" id="Coils"/>
    </source>
</evidence>
<dbReference type="Pfam" id="PF13166">
    <property type="entry name" value="AAA_13"/>
    <property type="match status" value="1"/>
</dbReference>
<feature type="domain" description="Protein CR006 P-loop" evidence="2">
    <location>
        <begin position="10"/>
        <end position="730"/>
    </location>
</feature>
<evidence type="ECO:0000259" key="2">
    <source>
        <dbReference type="Pfam" id="PF13166"/>
    </source>
</evidence>
<organism evidence="3 4">
    <name type="scientific">Polaribacter sejongensis</name>
    <dbReference type="NCBI Taxonomy" id="985043"/>
    <lineage>
        <taxon>Bacteria</taxon>
        <taxon>Pseudomonadati</taxon>
        <taxon>Bacteroidota</taxon>
        <taxon>Flavobacteriia</taxon>
        <taxon>Flavobacteriales</taxon>
        <taxon>Flavobacteriaceae</taxon>
    </lineage>
</organism>
<proteinExistence type="predicted"/>